<evidence type="ECO:0000313" key="3">
    <source>
        <dbReference type="EMBL" id="MCE3533573.1"/>
    </source>
</evidence>
<sequence length="507" mass="56531">MFSKNLIYSQEKNYRHKPALIFEKTYTSYEELEHAANRFANFLSQKDIKGERIAFMLPNSVEIISIYLGCFKTGCIAMPINRRYAQPELERVLHDAEPYYLIIEEEKLFLLEDLNLAATRIKEVFVVGGNKTPNKYSLFQEIMNASTEFQVSALTNNNPAVIFYTSGSTGQPKGVVHTLNSIEAILDTTSDALDTITAQDKIIVCEPQCHISGFMETFSTLSRGGTVLVYDGFQLDSYLEGLTKHRPTLAVPHIDTLMKLLDSGRCTSDTFASLRGVYTGGDVLPDSVQKRFIACAGKPIHVGYGMTEGIWMAVCREENPKSGCIGKPLPGVQLRLVDKSGKEVAQGEDGEILVRGNILMLNYWHNPGESQKAFIDGWFKTGDSAKQDSQGIYYFSGRIKDIIIRNTSNIMPGEVEAAIYQHSAIEAAGVIGIPDPHEGEVPVAFVVLKKGKKLTDAELSQYLTQFIAKYKIPVKIYFIEKIPLTHSGKINHKKLYDFLPQAHSMGK</sequence>
<dbReference type="InterPro" id="IPR050237">
    <property type="entry name" value="ATP-dep_AMP-bd_enzyme"/>
</dbReference>
<accession>A0ABS8X487</accession>
<dbReference type="Pfam" id="PF13193">
    <property type="entry name" value="AMP-binding_C"/>
    <property type="match status" value="1"/>
</dbReference>
<feature type="domain" description="AMP-binding enzyme C-terminal" evidence="2">
    <location>
        <begin position="414"/>
        <end position="489"/>
    </location>
</feature>
<dbReference type="InterPro" id="IPR000873">
    <property type="entry name" value="AMP-dep_synth/lig_dom"/>
</dbReference>
<evidence type="ECO:0000313" key="4">
    <source>
        <dbReference type="Proteomes" id="UP001320170"/>
    </source>
</evidence>
<dbReference type="PANTHER" id="PTHR43767:SF10">
    <property type="entry name" value="SURFACTIN SYNTHASE SUBUNIT 1"/>
    <property type="match status" value="1"/>
</dbReference>
<keyword evidence="4" id="KW-1185">Reference proteome</keyword>
<proteinExistence type="predicted"/>
<dbReference type="InterPro" id="IPR025110">
    <property type="entry name" value="AMP-bd_C"/>
</dbReference>
<name>A0ABS8X487_9GAMM</name>
<dbReference type="Gene3D" id="3.30.300.30">
    <property type="match status" value="1"/>
</dbReference>
<evidence type="ECO:0000259" key="1">
    <source>
        <dbReference type="Pfam" id="PF00501"/>
    </source>
</evidence>
<dbReference type="Proteomes" id="UP001320170">
    <property type="component" value="Unassembled WGS sequence"/>
</dbReference>
<protein>
    <submittedName>
        <fullName evidence="3">Acyl--CoA ligase</fullName>
    </submittedName>
</protein>
<comment type="caution">
    <text evidence="3">The sequence shown here is derived from an EMBL/GenBank/DDBJ whole genome shotgun (WGS) entry which is preliminary data.</text>
</comment>
<evidence type="ECO:0000259" key="2">
    <source>
        <dbReference type="Pfam" id="PF13193"/>
    </source>
</evidence>
<dbReference type="EMBL" id="JAJTND010000005">
    <property type="protein sequence ID" value="MCE3533573.1"/>
    <property type="molecule type" value="Genomic_DNA"/>
</dbReference>
<dbReference type="PANTHER" id="PTHR43767">
    <property type="entry name" value="LONG-CHAIN-FATTY-ACID--COA LIGASE"/>
    <property type="match status" value="1"/>
</dbReference>
<dbReference type="InterPro" id="IPR045851">
    <property type="entry name" value="AMP-bd_C_sf"/>
</dbReference>
<dbReference type="RefSeq" id="WP_232891222.1">
    <property type="nucleotide sequence ID" value="NZ_JAJSPM010000009.1"/>
</dbReference>
<dbReference type="Gene3D" id="3.40.50.12780">
    <property type="entry name" value="N-terminal domain of ligase-like"/>
    <property type="match status" value="1"/>
</dbReference>
<dbReference type="SUPFAM" id="SSF56801">
    <property type="entry name" value="Acetyl-CoA synthetase-like"/>
    <property type="match status" value="1"/>
</dbReference>
<reference evidence="3 4" key="1">
    <citation type="journal article" date="2024" name="Pathogens">
        <title>Characterization of a Novel Species of Legionella Isolated from a Healthcare Facility: Legionella resiliens sp. nov.</title>
        <authorList>
            <person name="Cristino S."/>
            <person name="Pascale M.R."/>
            <person name="Marino F."/>
            <person name="Derelitto C."/>
            <person name="Salaris S."/>
            <person name="Orsini M."/>
            <person name="Squarzoni S."/>
            <person name="Grottola A."/>
            <person name="Girolamini L."/>
        </authorList>
    </citation>
    <scope>NUCLEOTIDE SEQUENCE [LARGE SCALE GENOMIC DNA]</scope>
    <source>
        <strain evidence="3 4">8cVS16</strain>
    </source>
</reference>
<dbReference type="Pfam" id="PF00501">
    <property type="entry name" value="AMP-binding"/>
    <property type="match status" value="1"/>
</dbReference>
<feature type="domain" description="AMP-dependent synthetase/ligase" evidence="1">
    <location>
        <begin position="10"/>
        <end position="364"/>
    </location>
</feature>
<organism evidence="3 4">
    <name type="scientific">Legionella resiliens</name>
    <dbReference type="NCBI Taxonomy" id="2905958"/>
    <lineage>
        <taxon>Bacteria</taxon>
        <taxon>Pseudomonadati</taxon>
        <taxon>Pseudomonadota</taxon>
        <taxon>Gammaproteobacteria</taxon>
        <taxon>Legionellales</taxon>
        <taxon>Legionellaceae</taxon>
        <taxon>Legionella</taxon>
    </lineage>
</organism>
<dbReference type="GO" id="GO:0016874">
    <property type="term" value="F:ligase activity"/>
    <property type="evidence" value="ECO:0007669"/>
    <property type="project" value="UniProtKB-KW"/>
</dbReference>
<keyword evidence="3" id="KW-0436">Ligase</keyword>
<dbReference type="PROSITE" id="PS00455">
    <property type="entry name" value="AMP_BINDING"/>
    <property type="match status" value="1"/>
</dbReference>
<dbReference type="InterPro" id="IPR020845">
    <property type="entry name" value="AMP-binding_CS"/>
</dbReference>
<dbReference type="InterPro" id="IPR042099">
    <property type="entry name" value="ANL_N_sf"/>
</dbReference>
<gene>
    <name evidence="3" type="ORF">LXO92_14455</name>
</gene>